<reference evidence="3" key="1">
    <citation type="submission" date="2018-08" db="EMBL/GenBank/DDBJ databases">
        <authorList>
            <person name="Jin W."/>
            <person name="Wang H."/>
            <person name="Yang Y."/>
            <person name="Li M."/>
            <person name="Liu J."/>
        </authorList>
    </citation>
    <scope>NUCLEOTIDE SEQUENCE</scope>
    <source>
        <strain evidence="3">AESS21</strain>
    </source>
</reference>
<dbReference type="Pfam" id="PF04314">
    <property type="entry name" value="PCuAC"/>
    <property type="match status" value="1"/>
</dbReference>
<dbReference type="InterPro" id="IPR058248">
    <property type="entry name" value="Lxx211020-like"/>
</dbReference>
<dbReference type="PANTHER" id="PTHR36302:SF1">
    <property type="entry name" value="COPPER CHAPERONE PCU(A)C"/>
    <property type="match status" value="1"/>
</dbReference>
<sequence length="179" mass="18811">MTSLKTLATAAAIALLSVSAQAQDYKLGDLTIDHPWTRATPPKAAAAGGFVEIHNSGSEADRLVSASSPAAGRTEIHEMAVNDGVMTMRQLENGLEIPANGTAVLKPGSFHIMFMKLNAPITKGQKVPVTLTFEKAGEITVELTAEKIGAKGMDHGEMGDGEMDHSKMKHGDHAGHGKD</sequence>
<organism evidence="3 4">
    <name type="scientific">Roseibium polysiphoniae</name>
    <dbReference type="NCBI Taxonomy" id="2571221"/>
    <lineage>
        <taxon>Bacteria</taxon>
        <taxon>Pseudomonadati</taxon>
        <taxon>Pseudomonadota</taxon>
        <taxon>Alphaproteobacteria</taxon>
        <taxon>Hyphomicrobiales</taxon>
        <taxon>Stappiaceae</taxon>
        <taxon>Roseibium</taxon>
    </lineage>
</organism>
<dbReference type="SUPFAM" id="SSF110087">
    <property type="entry name" value="DR1885-like metal-binding protein"/>
    <property type="match status" value="1"/>
</dbReference>
<dbReference type="InterPro" id="IPR036182">
    <property type="entry name" value="PCuAC_sf"/>
</dbReference>
<dbReference type="InterPro" id="IPR007410">
    <property type="entry name" value="LpqE-like"/>
</dbReference>
<proteinExistence type="predicted"/>
<evidence type="ECO:0000256" key="1">
    <source>
        <dbReference type="SAM" id="MobiDB-lite"/>
    </source>
</evidence>
<comment type="caution">
    <text evidence="3">The sequence shown here is derived from an EMBL/GenBank/DDBJ whole genome shotgun (WGS) entry which is preliminary data.</text>
</comment>
<reference evidence="3" key="2">
    <citation type="journal article" date="2021" name="Microorganisms">
        <title>Bacterial Dimethylsulfoniopropionate Biosynthesis in the East China Sea.</title>
        <authorList>
            <person name="Liu J."/>
            <person name="Zhang Y."/>
            <person name="Liu J."/>
            <person name="Zhong H."/>
            <person name="Williams B.T."/>
            <person name="Zheng Y."/>
            <person name="Curson A.R.J."/>
            <person name="Sun C."/>
            <person name="Sun H."/>
            <person name="Song D."/>
            <person name="Wagner Mackenzie B."/>
            <person name="Bermejo Martinez A."/>
            <person name="Todd J.D."/>
            <person name="Zhang X.H."/>
        </authorList>
    </citation>
    <scope>NUCLEOTIDE SEQUENCE</scope>
    <source>
        <strain evidence="3">AESS21</strain>
    </source>
</reference>
<dbReference type="AlphaFoldDB" id="A0A944CD71"/>
<feature type="signal peptide" evidence="2">
    <location>
        <begin position="1"/>
        <end position="22"/>
    </location>
</feature>
<feature type="region of interest" description="Disordered" evidence="1">
    <location>
        <begin position="155"/>
        <end position="179"/>
    </location>
</feature>
<feature type="chain" id="PRO_5037857133" evidence="2">
    <location>
        <begin position="23"/>
        <end position="179"/>
    </location>
</feature>
<protein>
    <submittedName>
        <fullName evidence="3">Copper chaperone PCu(A)C</fullName>
    </submittedName>
</protein>
<dbReference type="Proteomes" id="UP000705379">
    <property type="component" value="Unassembled WGS sequence"/>
</dbReference>
<dbReference type="Gene3D" id="2.60.40.1890">
    <property type="entry name" value="PCu(A)C copper chaperone"/>
    <property type="match status" value="1"/>
</dbReference>
<evidence type="ECO:0000313" key="3">
    <source>
        <dbReference type="EMBL" id="MBS8261236.1"/>
    </source>
</evidence>
<evidence type="ECO:0000313" key="4">
    <source>
        <dbReference type="Proteomes" id="UP000705379"/>
    </source>
</evidence>
<keyword evidence="2" id="KW-0732">Signal</keyword>
<gene>
    <name evidence="3" type="ORF">DYI23_13515</name>
</gene>
<evidence type="ECO:0000256" key="2">
    <source>
        <dbReference type="SAM" id="SignalP"/>
    </source>
</evidence>
<accession>A0A944CD71</accession>
<name>A0A944CD71_9HYPH</name>
<dbReference type="RefSeq" id="WP_213216660.1">
    <property type="nucleotide sequence ID" value="NZ_QTKU01000003.1"/>
</dbReference>
<dbReference type="PANTHER" id="PTHR36302">
    <property type="entry name" value="BLR7088 PROTEIN"/>
    <property type="match status" value="1"/>
</dbReference>
<dbReference type="EMBL" id="QTKU01000003">
    <property type="protein sequence ID" value="MBS8261236.1"/>
    <property type="molecule type" value="Genomic_DNA"/>
</dbReference>